<dbReference type="PROSITE" id="PS51644">
    <property type="entry name" value="HTH_OST"/>
    <property type="match status" value="1"/>
</dbReference>
<proteinExistence type="predicted"/>
<evidence type="ECO:0000256" key="3">
    <source>
        <dbReference type="ARBA" id="ARBA00022833"/>
    </source>
</evidence>
<evidence type="ECO:0000259" key="11">
    <source>
        <dbReference type="PROSITE" id="PS50103"/>
    </source>
</evidence>
<dbReference type="InterPro" id="IPR017907">
    <property type="entry name" value="Znf_RING_CS"/>
</dbReference>
<evidence type="ECO:0000256" key="5">
    <source>
        <dbReference type="ARBA" id="ARBA00023125"/>
    </source>
</evidence>
<feature type="domain" description="HTH OST-type" evidence="12">
    <location>
        <begin position="283"/>
        <end position="366"/>
    </location>
</feature>
<dbReference type="SUPFAM" id="SSF90229">
    <property type="entry name" value="CCCH zinc finger"/>
    <property type="match status" value="1"/>
</dbReference>
<sequence>MAGMETYEATRLVYSRLQAIDPECASKVIGYLLLKDEGDQELVRLAFSHDSVLAATVTKVKKELGLSSRNHNILHPATGQHVSTSSFHLASATSGSLPISNDFNNINQYSSEHPDRVSLHPLDLPSFNGLDNNHAQLRYNSRYPLQDAHIPSLDRFPDLYFRGDMQLADQLSFLNDHHDSSYFGTEGVQPDALSVLNKLGPDNFHPRFTGRRFSTSDLPMSPDSFSSSSSAWKPCLYFARGFCKHGSNCKFLHNNMAPDSGFPSSPNNGQNDSGSDDGIPSGTLERLEYELQELLRGRKAPVSIASLPQLYYERFGKTLQAEGYLTESQRHGKAGYSLTKLLARLKNSVTLIDRPHGQHAVVLAEDAVKFNAYRGEKDEMNSGSRQIYLTFPADSAFTEDDVSAYFRVYGPVQDVRIPFQQKRMFGFVTFVYPETVKIILAKGNPHYICGARVLVKPYKEKGKHADRKVADRDYLRFMAGQTLDYRAYEGMAGGFFGPRFFVEHDAIRKQLEEQDFIIEMERRRLAELHLQKQRRQHLYMQQEQASSFSEAGSSSPPIALPPSSSSNHSESSSLLQTSEANTFSREESIGITDNVLELKPIQTTASVEKNGKKEIKEQQTIEGNETQSEHNLPDSPFTSPHKPFSSLSSENASKNVPTLRSGPPGFPAPMRSNSLNCCKCKDFMVDPVQLDCGHTLCLECIRKVIRETKQECPTCQCDFGNQIVKFMETQCLQVSDIW</sequence>
<dbReference type="PROSITE" id="PS50089">
    <property type="entry name" value="ZF_RING_2"/>
    <property type="match status" value="1"/>
</dbReference>
<dbReference type="AlphaFoldDB" id="A0A8T2TI67"/>
<protein>
    <submittedName>
        <fullName evidence="13">Uncharacterized protein</fullName>
    </submittedName>
</protein>
<dbReference type="GO" id="GO:0003677">
    <property type="term" value="F:DNA binding"/>
    <property type="evidence" value="ECO:0007669"/>
    <property type="project" value="UniProtKB-KW"/>
</dbReference>
<dbReference type="CDD" id="cd12458">
    <property type="entry name" value="RRM_AtC3H46_like"/>
    <property type="match status" value="1"/>
</dbReference>
<dbReference type="PROSITE" id="PS50102">
    <property type="entry name" value="RRM"/>
    <property type="match status" value="1"/>
</dbReference>
<dbReference type="Pfam" id="PF00076">
    <property type="entry name" value="RRM_1"/>
    <property type="match status" value="1"/>
</dbReference>
<dbReference type="SUPFAM" id="SSF54928">
    <property type="entry name" value="RNA-binding domain, RBD"/>
    <property type="match status" value="1"/>
</dbReference>
<feature type="compositionally biased region" description="Low complexity" evidence="8">
    <location>
        <begin position="541"/>
        <end position="573"/>
    </location>
</feature>
<evidence type="ECO:0000256" key="6">
    <source>
        <dbReference type="PROSITE-ProRule" id="PRU00176"/>
    </source>
</evidence>
<dbReference type="InterPro" id="IPR013083">
    <property type="entry name" value="Znf_RING/FYVE/PHD"/>
</dbReference>
<dbReference type="Pfam" id="PF00642">
    <property type="entry name" value="zf-CCCH"/>
    <property type="match status" value="1"/>
</dbReference>
<feature type="compositionally biased region" description="Polar residues" evidence="8">
    <location>
        <begin position="574"/>
        <end position="583"/>
    </location>
</feature>
<dbReference type="EMBL" id="CM035418">
    <property type="protein sequence ID" value="KAH7422190.1"/>
    <property type="molecule type" value="Genomic_DNA"/>
</dbReference>
<dbReference type="PANTHER" id="PTHR24009:SF3">
    <property type="entry name" value="RNA-BINDING (RRM_RBD_RNP MOTIFS) FAMILY PROTEIN-RELATED"/>
    <property type="match status" value="1"/>
</dbReference>
<feature type="domain" description="C3H1-type" evidence="11">
    <location>
        <begin position="229"/>
        <end position="256"/>
    </location>
</feature>
<feature type="zinc finger region" description="C3H1-type" evidence="7">
    <location>
        <begin position="229"/>
        <end position="256"/>
    </location>
</feature>
<name>A0A8T2TI67_CERRI</name>
<feature type="domain" description="RING-type" evidence="9">
    <location>
        <begin position="677"/>
        <end position="716"/>
    </location>
</feature>
<dbReference type="GO" id="GO:0008270">
    <property type="term" value="F:zinc ion binding"/>
    <property type="evidence" value="ECO:0007669"/>
    <property type="project" value="UniProtKB-KW"/>
</dbReference>
<dbReference type="Pfam" id="PF00097">
    <property type="entry name" value="zf-C3HC4"/>
    <property type="match status" value="1"/>
</dbReference>
<dbReference type="PROSITE" id="PS00518">
    <property type="entry name" value="ZF_RING_1"/>
    <property type="match status" value="1"/>
</dbReference>
<dbReference type="GO" id="GO:0003723">
    <property type="term" value="F:RNA binding"/>
    <property type="evidence" value="ECO:0007669"/>
    <property type="project" value="UniProtKB-UniRule"/>
</dbReference>
<keyword evidence="3 7" id="KW-0862">Zinc</keyword>
<feature type="region of interest" description="Disordered" evidence="8">
    <location>
        <begin position="608"/>
        <end position="666"/>
    </location>
</feature>
<feature type="compositionally biased region" description="Basic and acidic residues" evidence="8">
    <location>
        <begin position="609"/>
        <end position="619"/>
    </location>
</feature>
<dbReference type="CDD" id="cd16449">
    <property type="entry name" value="RING-HC"/>
    <property type="match status" value="1"/>
</dbReference>
<evidence type="ECO:0000256" key="4">
    <source>
        <dbReference type="ARBA" id="ARBA00022884"/>
    </source>
</evidence>
<feature type="region of interest" description="Disordered" evidence="8">
    <location>
        <begin position="537"/>
        <end position="585"/>
    </location>
</feature>
<comment type="caution">
    <text evidence="13">The sequence shown here is derived from an EMBL/GenBank/DDBJ whole genome shotgun (WGS) entry which is preliminary data.</text>
</comment>
<dbReference type="Gene3D" id="3.30.70.330">
    <property type="match status" value="1"/>
</dbReference>
<dbReference type="OMA" id="DQESYGH"/>
<dbReference type="InterPro" id="IPR018957">
    <property type="entry name" value="Znf_C3HC4_RING-type"/>
</dbReference>
<gene>
    <name evidence="13" type="ORF">KP509_13G095300</name>
</gene>
<dbReference type="Proteomes" id="UP000825935">
    <property type="component" value="Chromosome 13"/>
</dbReference>
<dbReference type="EMBL" id="CM035418">
    <property type="protein sequence ID" value="KAH7422188.1"/>
    <property type="molecule type" value="Genomic_DNA"/>
</dbReference>
<feature type="region of interest" description="Disordered" evidence="8">
    <location>
        <begin position="260"/>
        <end position="282"/>
    </location>
</feature>
<evidence type="ECO:0000259" key="12">
    <source>
        <dbReference type="PROSITE" id="PS51644"/>
    </source>
</evidence>
<feature type="domain" description="RRM" evidence="10">
    <location>
        <begin position="385"/>
        <end position="460"/>
    </location>
</feature>
<keyword evidence="1 7" id="KW-0479">Metal-binding</keyword>
<dbReference type="SUPFAM" id="SSF57850">
    <property type="entry name" value="RING/U-box"/>
    <property type="match status" value="1"/>
</dbReference>
<keyword evidence="5" id="KW-0238">DNA-binding</keyword>
<dbReference type="InterPro" id="IPR001841">
    <property type="entry name" value="Znf_RING"/>
</dbReference>
<dbReference type="SMART" id="SM00356">
    <property type="entry name" value="ZnF_C3H1"/>
    <property type="match status" value="1"/>
</dbReference>
<dbReference type="InterPro" id="IPR025605">
    <property type="entry name" value="OST-HTH/LOTUS_dom"/>
</dbReference>
<evidence type="ECO:0000256" key="1">
    <source>
        <dbReference type="ARBA" id="ARBA00022723"/>
    </source>
</evidence>
<dbReference type="PROSITE" id="PS50103">
    <property type="entry name" value="ZF_C3H1"/>
    <property type="match status" value="1"/>
</dbReference>
<accession>A0A8T2TI67</accession>
<keyword evidence="2 7" id="KW-0863">Zinc-finger</keyword>
<evidence type="ECO:0000313" key="13">
    <source>
        <dbReference type="EMBL" id="KAH7422190.1"/>
    </source>
</evidence>
<evidence type="ECO:0000256" key="8">
    <source>
        <dbReference type="SAM" id="MobiDB-lite"/>
    </source>
</evidence>
<dbReference type="SMART" id="SM00360">
    <property type="entry name" value="RRM"/>
    <property type="match status" value="1"/>
</dbReference>
<keyword evidence="14" id="KW-1185">Reference proteome</keyword>
<dbReference type="Gene3D" id="4.10.1000.10">
    <property type="entry name" value="Zinc finger, CCCH-type"/>
    <property type="match status" value="1"/>
</dbReference>
<dbReference type="InterPro" id="IPR000504">
    <property type="entry name" value="RRM_dom"/>
</dbReference>
<dbReference type="Pfam" id="PF23182">
    <property type="entry name" value="PABC_AtC3H46"/>
    <property type="match status" value="1"/>
</dbReference>
<evidence type="ECO:0000256" key="7">
    <source>
        <dbReference type="PROSITE-ProRule" id="PRU00723"/>
    </source>
</evidence>
<organism evidence="13 14">
    <name type="scientific">Ceratopteris richardii</name>
    <name type="common">Triangle waterfern</name>
    <dbReference type="NCBI Taxonomy" id="49495"/>
    <lineage>
        <taxon>Eukaryota</taxon>
        <taxon>Viridiplantae</taxon>
        <taxon>Streptophyta</taxon>
        <taxon>Embryophyta</taxon>
        <taxon>Tracheophyta</taxon>
        <taxon>Polypodiopsida</taxon>
        <taxon>Polypodiidae</taxon>
        <taxon>Polypodiales</taxon>
        <taxon>Pteridineae</taxon>
        <taxon>Pteridaceae</taxon>
        <taxon>Parkerioideae</taxon>
        <taxon>Ceratopteris</taxon>
    </lineage>
</organism>
<reference evidence="13" key="1">
    <citation type="submission" date="2021-08" db="EMBL/GenBank/DDBJ databases">
        <title>WGS assembly of Ceratopteris richardii.</title>
        <authorList>
            <person name="Marchant D.B."/>
            <person name="Chen G."/>
            <person name="Jenkins J."/>
            <person name="Shu S."/>
            <person name="Leebens-Mack J."/>
            <person name="Grimwood J."/>
            <person name="Schmutz J."/>
            <person name="Soltis P."/>
            <person name="Soltis D."/>
            <person name="Chen Z.-H."/>
        </authorList>
    </citation>
    <scope>NUCLEOTIDE SEQUENCE</scope>
    <source>
        <strain evidence="13">Whitten #5841</strain>
        <tissue evidence="13">Leaf</tissue>
    </source>
</reference>
<dbReference type="InterPro" id="IPR034365">
    <property type="entry name" value="AtC3H46-like_RRM"/>
</dbReference>
<dbReference type="InterPro" id="IPR012677">
    <property type="entry name" value="Nucleotide-bd_a/b_plait_sf"/>
</dbReference>
<dbReference type="InterPro" id="IPR056276">
    <property type="entry name" value="AtC3H46-like_PABC-like"/>
</dbReference>
<evidence type="ECO:0000313" key="14">
    <source>
        <dbReference type="Proteomes" id="UP000825935"/>
    </source>
</evidence>
<keyword evidence="4 6" id="KW-0694">RNA-binding</keyword>
<dbReference type="InterPro" id="IPR035979">
    <property type="entry name" value="RBD_domain_sf"/>
</dbReference>
<feature type="compositionally biased region" description="Polar residues" evidence="8">
    <location>
        <begin position="262"/>
        <end position="273"/>
    </location>
</feature>
<dbReference type="FunFam" id="3.30.70.330:FF:000678">
    <property type="entry name" value="zinc finger CCCH domain-containing protein 53-like isoform X2"/>
    <property type="match status" value="1"/>
</dbReference>
<dbReference type="InterPro" id="IPR036855">
    <property type="entry name" value="Znf_CCCH_sf"/>
</dbReference>
<dbReference type="Gene3D" id="3.30.40.10">
    <property type="entry name" value="Zinc/RING finger domain, C3HC4 (zinc finger)"/>
    <property type="match status" value="1"/>
</dbReference>
<evidence type="ECO:0000256" key="2">
    <source>
        <dbReference type="ARBA" id="ARBA00022771"/>
    </source>
</evidence>
<dbReference type="InterPro" id="IPR000571">
    <property type="entry name" value="Znf_CCCH"/>
</dbReference>
<evidence type="ECO:0000259" key="9">
    <source>
        <dbReference type="PROSITE" id="PS50089"/>
    </source>
</evidence>
<evidence type="ECO:0000259" key="10">
    <source>
        <dbReference type="PROSITE" id="PS50102"/>
    </source>
</evidence>
<dbReference type="OrthoDB" id="1914176at2759"/>
<feature type="compositionally biased region" description="Polar residues" evidence="8">
    <location>
        <begin position="645"/>
        <end position="658"/>
    </location>
</feature>
<dbReference type="SMART" id="SM00184">
    <property type="entry name" value="RING"/>
    <property type="match status" value="1"/>
</dbReference>
<dbReference type="PANTHER" id="PTHR24009">
    <property type="entry name" value="RNA-BINDING (RRM/RBD/RNP MOTIFS)"/>
    <property type="match status" value="1"/>
</dbReference>